<dbReference type="PROSITE" id="PS50056">
    <property type="entry name" value="TYR_PHOSPHATASE_2"/>
    <property type="match status" value="1"/>
</dbReference>
<protein>
    <submittedName>
        <fullName evidence="4">Uncharacterized protein</fullName>
    </submittedName>
</protein>
<dbReference type="VEuPathDB" id="FungiDB:TAPDE_001884"/>
<dbReference type="InterPro" id="IPR029021">
    <property type="entry name" value="Prot-tyrosine_phosphatase-like"/>
</dbReference>
<dbReference type="PROSITE" id="PS50055">
    <property type="entry name" value="TYR_PHOSPHATASE_PTP"/>
    <property type="match status" value="1"/>
</dbReference>
<dbReference type="AlphaFoldDB" id="R4X8M2"/>
<sequence>MAENLTTSDRIKLEAWSATSYVILYDADSFNIGQGTNLYQIASKFVTDNGLTKVMLVKGGFNAVLREAAHLVDAHEIEVARPHSSSDNGSSETPLRAFGGLARTDVAHSQPDLIGGVGEPIPLQIPLLFSKYRHRIPKWLRDLVEDPNGARYIADKFLKIEEEEQKRMQSVLDAGANEQEGTDQVRHSVAAGVERGDKNRYNNIWPFENARVRLKVDKHNQCDYINASHLHVPNSDKFYIATQGPLPGTTKDFWRMIWDNKIRTIVMLTRTVEGGQTKCHKYWDQAESIQPYDLRLLDENEVLGDDPAGTKMSFTTRKFLLRDMSENSNGSREVTQIQFADWPDFHIIQPEVILALIAEVQKAELPEDTPATKRYKSIGSHAISDITVPVLSHCSAGCGRTGVFCTVDTVINLLKKQLEPPIVNSDHTVDLVEATVRNFRDQRISMVQTYDPASSIRYTS</sequence>
<dbReference type="InterPro" id="IPR000242">
    <property type="entry name" value="PTP_cat"/>
</dbReference>
<evidence type="ECO:0000256" key="1">
    <source>
        <dbReference type="ARBA" id="ARBA00009649"/>
    </source>
</evidence>
<dbReference type="eggNOG" id="KOG0791">
    <property type="taxonomic scope" value="Eukaryota"/>
</dbReference>
<keyword evidence="5" id="KW-1185">Reference proteome</keyword>
<evidence type="ECO:0000313" key="4">
    <source>
        <dbReference type="EMBL" id="CCG81979.1"/>
    </source>
</evidence>
<comment type="similarity">
    <text evidence="1">Belongs to the protein-tyrosine phosphatase family. Non-receptor class subfamily.</text>
</comment>
<reference evidence="4 5" key="1">
    <citation type="journal article" date="2013" name="MBio">
        <title>Genome sequencing of the plant pathogen Taphrina deformans, the causal agent of peach leaf curl.</title>
        <authorList>
            <person name="Cisse O.H."/>
            <person name="Almeida J.M.G.C.F."/>
            <person name="Fonseca A."/>
            <person name="Kumar A.A."/>
            <person name="Salojaervi J."/>
            <person name="Overmyer K."/>
            <person name="Hauser P.M."/>
            <person name="Pagni M."/>
        </authorList>
    </citation>
    <scope>NUCLEOTIDE SEQUENCE [LARGE SCALE GENOMIC DNA]</scope>
    <source>
        <strain evidence="5">PYCC 5710 / ATCC 11124 / CBS 356.35 / IMI 108563 / JCM 9778 / NBRC 8474</strain>
    </source>
</reference>
<dbReference type="SUPFAM" id="SSF52799">
    <property type="entry name" value="(Phosphotyrosine protein) phosphatases II"/>
    <property type="match status" value="1"/>
</dbReference>
<dbReference type="SMART" id="SM00194">
    <property type="entry name" value="PTPc"/>
    <property type="match status" value="1"/>
</dbReference>
<dbReference type="CDD" id="cd18533">
    <property type="entry name" value="PTP_fungal"/>
    <property type="match status" value="1"/>
</dbReference>
<dbReference type="Proteomes" id="UP000013776">
    <property type="component" value="Unassembled WGS sequence"/>
</dbReference>
<dbReference type="Gene3D" id="3.90.190.10">
    <property type="entry name" value="Protein tyrosine phosphatase superfamily"/>
    <property type="match status" value="1"/>
</dbReference>
<dbReference type="Pfam" id="PF00102">
    <property type="entry name" value="Y_phosphatase"/>
    <property type="match status" value="1"/>
</dbReference>
<dbReference type="PRINTS" id="PR00700">
    <property type="entry name" value="PRTYPHPHTASE"/>
</dbReference>
<feature type="domain" description="Tyrosine specific protein phosphatases" evidence="3">
    <location>
        <begin position="351"/>
        <end position="454"/>
    </location>
</feature>
<proteinExistence type="inferred from homology"/>
<dbReference type="PANTHER" id="PTHR19134">
    <property type="entry name" value="RECEPTOR-TYPE TYROSINE-PROTEIN PHOSPHATASE"/>
    <property type="match status" value="1"/>
</dbReference>
<dbReference type="PANTHER" id="PTHR19134:SF561">
    <property type="entry name" value="PROTEIN TYROSINE PHOSPHATASE 36E, ISOFORM A"/>
    <property type="match status" value="1"/>
</dbReference>
<dbReference type="InterPro" id="IPR000387">
    <property type="entry name" value="Tyr_Pase_dom"/>
</dbReference>
<accession>R4X8M2</accession>
<dbReference type="STRING" id="1097556.R4X8M2"/>
<feature type="domain" description="Tyrosine-protein phosphatase" evidence="2">
    <location>
        <begin position="197"/>
        <end position="451"/>
    </location>
</feature>
<dbReference type="InterPro" id="IPR003595">
    <property type="entry name" value="Tyr_Pase_cat"/>
</dbReference>
<comment type="caution">
    <text evidence="4">The sequence shown here is derived from an EMBL/GenBank/DDBJ whole genome shotgun (WGS) entry which is preliminary data.</text>
</comment>
<dbReference type="OrthoDB" id="6058203at2759"/>
<dbReference type="SMART" id="SM00404">
    <property type="entry name" value="PTPc_motif"/>
    <property type="match status" value="1"/>
</dbReference>
<name>R4X8M2_TAPDE</name>
<organism evidence="4 5">
    <name type="scientific">Taphrina deformans (strain PYCC 5710 / ATCC 11124 / CBS 356.35 / IMI 108563 / JCM 9778 / NBRC 8474)</name>
    <name type="common">Peach leaf curl fungus</name>
    <name type="synonym">Lalaria deformans</name>
    <dbReference type="NCBI Taxonomy" id="1097556"/>
    <lineage>
        <taxon>Eukaryota</taxon>
        <taxon>Fungi</taxon>
        <taxon>Dikarya</taxon>
        <taxon>Ascomycota</taxon>
        <taxon>Taphrinomycotina</taxon>
        <taxon>Taphrinomycetes</taxon>
        <taxon>Taphrinales</taxon>
        <taxon>Taphrinaceae</taxon>
        <taxon>Taphrina</taxon>
    </lineage>
</organism>
<evidence type="ECO:0000313" key="5">
    <source>
        <dbReference type="Proteomes" id="UP000013776"/>
    </source>
</evidence>
<dbReference type="GO" id="GO:0004725">
    <property type="term" value="F:protein tyrosine phosphatase activity"/>
    <property type="evidence" value="ECO:0007669"/>
    <property type="project" value="InterPro"/>
</dbReference>
<gene>
    <name evidence="4" type="ORF">TAPDE_001884</name>
</gene>
<dbReference type="InterPro" id="IPR050348">
    <property type="entry name" value="Protein-Tyr_Phosphatase"/>
</dbReference>
<evidence type="ECO:0000259" key="3">
    <source>
        <dbReference type="PROSITE" id="PS50056"/>
    </source>
</evidence>
<evidence type="ECO:0000259" key="2">
    <source>
        <dbReference type="PROSITE" id="PS50055"/>
    </source>
</evidence>
<dbReference type="EMBL" id="CAHR02000065">
    <property type="protein sequence ID" value="CCG81979.1"/>
    <property type="molecule type" value="Genomic_DNA"/>
</dbReference>